<dbReference type="AlphaFoldDB" id="A0A6H2DJ26"/>
<organism evidence="1 2">
    <name type="scientific">Parasphingorhabdus halotolerans</name>
    <dbReference type="NCBI Taxonomy" id="2725558"/>
    <lineage>
        <taxon>Bacteria</taxon>
        <taxon>Pseudomonadati</taxon>
        <taxon>Pseudomonadota</taxon>
        <taxon>Alphaproteobacteria</taxon>
        <taxon>Sphingomonadales</taxon>
        <taxon>Sphingomonadaceae</taxon>
        <taxon>Parasphingorhabdus</taxon>
    </lineage>
</organism>
<sequence>MTVAQMPQHNHGVKLIAEGNVGTTANPTDAMLSVSINGDKVYGPDTTAAEVPMNARAIHQSNMGGGQSQNNMQPYQALMYCVVTQGIFPSRS</sequence>
<keyword evidence="2" id="KW-1185">Reference proteome</keyword>
<evidence type="ECO:0000313" key="2">
    <source>
        <dbReference type="Proteomes" id="UP000501600"/>
    </source>
</evidence>
<accession>A0A6H2DJ26</accession>
<reference evidence="1 2" key="1">
    <citation type="submission" date="2020-04" db="EMBL/GenBank/DDBJ databases">
        <title>Genome sequence for Sphingorhabdus sp. strain M1.</title>
        <authorList>
            <person name="Park S.-J."/>
        </authorList>
    </citation>
    <scope>NUCLEOTIDE SEQUENCE [LARGE SCALE GENOMIC DNA]</scope>
    <source>
        <strain evidence="1 2">JK6</strain>
    </source>
</reference>
<evidence type="ECO:0000313" key="1">
    <source>
        <dbReference type="EMBL" id="QJB68390.1"/>
    </source>
</evidence>
<proteinExistence type="predicted"/>
<dbReference type="EMBL" id="CP051217">
    <property type="protein sequence ID" value="QJB68390.1"/>
    <property type="molecule type" value="Genomic_DNA"/>
</dbReference>
<name>A0A6H2DJ26_9SPHN</name>
<gene>
    <name evidence="1" type="ORF">HF685_02945</name>
</gene>
<dbReference type="SUPFAM" id="SSF88874">
    <property type="entry name" value="Receptor-binding domain of short tail fibre protein gp12"/>
    <property type="match status" value="1"/>
</dbReference>
<dbReference type="KEGG" id="phao:HF685_02945"/>
<dbReference type="RefSeq" id="WP_168818233.1">
    <property type="nucleotide sequence ID" value="NZ_CP051217.1"/>
</dbReference>
<protein>
    <recommendedName>
        <fullName evidence="3">Microcystin-dependent protein</fullName>
    </recommendedName>
</protein>
<dbReference type="Proteomes" id="UP000501600">
    <property type="component" value="Chromosome"/>
</dbReference>
<evidence type="ECO:0008006" key="3">
    <source>
        <dbReference type="Google" id="ProtNLM"/>
    </source>
</evidence>